<feature type="transmembrane region" description="Helical" evidence="4">
    <location>
        <begin position="22"/>
        <end position="41"/>
    </location>
</feature>
<accession>A0A6C0IXW4</accession>
<dbReference type="Pfam" id="PF02991">
    <property type="entry name" value="ATG8"/>
    <property type="match status" value="1"/>
</dbReference>
<dbReference type="Gene3D" id="3.10.20.90">
    <property type="entry name" value="Phosphatidylinositol 3-kinase Catalytic Subunit, Chain A, domain 1"/>
    <property type="match status" value="1"/>
</dbReference>
<evidence type="ECO:0000256" key="2">
    <source>
        <dbReference type="ARBA" id="ARBA00023136"/>
    </source>
</evidence>
<dbReference type="SUPFAM" id="SSF54236">
    <property type="entry name" value="Ubiquitin-like"/>
    <property type="match status" value="1"/>
</dbReference>
<keyword evidence="4" id="KW-1133">Transmembrane helix</keyword>
<evidence type="ECO:0000256" key="3">
    <source>
        <dbReference type="ARBA" id="ARBA00023288"/>
    </source>
</evidence>
<dbReference type="InterPro" id="IPR004241">
    <property type="entry name" value="Atg8-like"/>
</dbReference>
<dbReference type="GO" id="GO:0016020">
    <property type="term" value="C:membrane"/>
    <property type="evidence" value="ECO:0007669"/>
    <property type="project" value="UniProtKB-SubCell"/>
</dbReference>
<organism evidence="5">
    <name type="scientific">viral metagenome</name>
    <dbReference type="NCBI Taxonomy" id="1070528"/>
    <lineage>
        <taxon>unclassified sequences</taxon>
        <taxon>metagenomes</taxon>
        <taxon>organismal metagenomes</taxon>
    </lineage>
</organism>
<comment type="subcellular location">
    <subcellularLocation>
        <location evidence="1">Membrane</location>
    </subcellularLocation>
</comment>
<evidence type="ECO:0000256" key="1">
    <source>
        <dbReference type="ARBA" id="ARBA00004370"/>
    </source>
</evidence>
<sequence length="160" mass="19156">MSVFESILIHLILVFVFNNKQLILDILYLNIIYINIIKLIMNNFKSINFSKRLNNSLVIKQKYPQMLPITIIDSDTNLKFLVSKTMLYNELLFVIKKKIGLEESIELLINDKPIIFLNTINDIYQKYKHNDDILYMSYSKSFSENKYINFFKNLIKYYVF</sequence>
<proteinExistence type="predicted"/>
<name>A0A6C0IXW4_9ZZZZ</name>
<keyword evidence="3" id="KW-0449">Lipoprotein</keyword>
<keyword evidence="2 4" id="KW-0472">Membrane</keyword>
<dbReference type="EMBL" id="MN740274">
    <property type="protein sequence ID" value="QHT97275.1"/>
    <property type="molecule type" value="Genomic_DNA"/>
</dbReference>
<keyword evidence="4" id="KW-0812">Transmembrane</keyword>
<dbReference type="AlphaFoldDB" id="A0A6C0IXW4"/>
<reference evidence="5" key="1">
    <citation type="journal article" date="2020" name="Nature">
        <title>Giant virus diversity and host interactions through global metagenomics.</title>
        <authorList>
            <person name="Schulz F."/>
            <person name="Roux S."/>
            <person name="Paez-Espino D."/>
            <person name="Jungbluth S."/>
            <person name="Walsh D.A."/>
            <person name="Denef V.J."/>
            <person name="McMahon K.D."/>
            <person name="Konstantinidis K.T."/>
            <person name="Eloe-Fadrosh E.A."/>
            <person name="Kyrpides N.C."/>
            <person name="Woyke T."/>
        </authorList>
    </citation>
    <scope>NUCLEOTIDE SEQUENCE</scope>
    <source>
        <strain evidence="5">GVMAG-M-3300025138-11</strain>
    </source>
</reference>
<dbReference type="InterPro" id="IPR029071">
    <property type="entry name" value="Ubiquitin-like_domsf"/>
</dbReference>
<protein>
    <recommendedName>
        <fullName evidence="6">Autophagy-related protein</fullName>
    </recommendedName>
</protein>
<evidence type="ECO:0000313" key="5">
    <source>
        <dbReference type="EMBL" id="QHT97275.1"/>
    </source>
</evidence>
<evidence type="ECO:0008006" key="6">
    <source>
        <dbReference type="Google" id="ProtNLM"/>
    </source>
</evidence>
<evidence type="ECO:0000256" key="4">
    <source>
        <dbReference type="SAM" id="Phobius"/>
    </source>
</evidence>